<dbReference type="Pfam" id="PF00622">
    <property type="entry name" value="SPRY"/>
    <property type="match status" value="1"/>
</dbReference>
<evidence type="ECO:0000256" key="3">
    <source>
        <dbReference type="ARBA" id="ARBA00022833"/>
    </source>
</evidence>
<dbReference type="PROSITE" id="PS50188">
    <property type="entry name" value="B302_SPRY"/>
    <property type="match status" value="1"/>
</dbReference>
<feature type="domain" description="B box-type" evidence="6">
    <location>
        <begin position="113"/>
        <end position="153"/>
    </location>
</feature>
<dbReference type="CDD" id="cd19769">
    <property type="entry name" value="Bbox2_TRIM16-like"/>
    <property type="match status" value="1"/>
</dbReference>
<evidence type="ECO:0000313" key="8">
    <source>
        <dbReference type="EMBL" id="KAJ8268744.1"/>
    </source>
</evidence>
<dbReference type="InterPro" id="IPR050143">
    <property type="entry name" value="TRIM/RBCC"/>
</dbReference>
<dbReference type="Pfam" id="PF13445">
    <property type="entry name" value="zf-RING_UBOX"/>
    <property type="match status" value="1"/>
</dbReference>
<dbReference type="PROSITE" id="PS00518">
    <property type="entry name" value="ZF_RING_1"/>
    <property type="match status" value="1"/>
</dbReference>
<dbReference type="SUPFAM" id="SSF49899">
    <property type="entry name" value="Concanavalin A-like lectins/glucanases"/>
    <property type="match status" value="1"/>
</dbReference>
<dbReference type="FunFam" id="2.60.120.920:FF:000004">
    <property type="entry name" value="Butyrophilin subfamily 1 member A1"/>
    <property type="match status" value="1"/>
</dbReference>
<sequence length="392" mass="43580">MASCRGLLSEEQFQCSLCSEVFSSPVSTPCGHSFCRACIQGYWQGRGACICPRCGAGFPGRPGLCENAFAREMQAAVKSCLVCLTSYCQPHLEPHLRVEGLKRHKLLPPTADLQDRQCREHQRPLELFCRSDQSCVCVLCTDTLHKSHDCIPAERAWTEKQAQLKKTEAEVQQMMQDRWKKVEEIRQCVELSRWAWCWTLTRRIPGWHSADGGGVGDGEQEQDVPDGPLRFDRAPCVLAQDAFSSGRRYWEVQVGDKTSWDLGVASASITRKGGVTLSPGYGFWALCVRGGSEYQACADPPLPLPLRERPRTVGVFLDYEAGQVSFYNVGARTHIYSFTDCSFTEPLYPYFSPGVNDNGTNTAPLTILSPVNHVGGGASCDEQPEEEELVRL</sequence>
<dbReference type="Gene3D" id="3.30.40.10">
    <property type="entry name" value="Zinc/RING finger domain, C3HC4 (zinc finger)"/>
    <property type="match status" value="1"/>
</dbReference>
<dbReference type="CDD" id="cd13733">
    <property type="entry name" value="SPRY_PRY_C-I_1"/>
    <property type="match status" value="1"/>
</dbReference>
<keyword evidence="9" id="KW-1185">Reference proteome</keyword>
<dbReference type="AlphaFoldDB" id="A0A9Q1DFL8"/>
<dbReference type="EMBL" id="JAFJMO010000008">
    <property type="protein sequence ID" value="KAJ8268744.1"/>
    <property type="molecule type" value="Genomic_DNA"/>
</dbReference>
<evidence type="ECO:0000313" key="9">
    <source>
        <dbReference type="Proteomes" id="UP001152803"/>
    </source>
</evidence>
<dbReference type="PANTHER" id="PTHR24103">
    <property type="entry name" value="E3 UBIQUITIN-PROTEIN LIGASE TRIM"/>
    <property type="match status" value="1"/>
</dbReference>
<comment type="caution">
    <text evidence="8">The sequence shown here is derived from an EMBL/GenBank/DDBJ whole genome shotgun (WGS) entry which is preliminary data.</text>
</comment>
<evidence type="ECO:0008006" key="10">
    <source>
        <dbReference type="Google" id="ProtNLM"/>
    </source>
</evidence>
<protein>
    <recommendedName>
        <fullName evidence="10">E3 ubiquitin-protein ligase TRIM39-like</fullName>
    </recommendedName>
</protein>
<keyword evidence="3" id="KW-0862">Zinc</keyword>
<dbReference type="Gene3D" id="2.60.120.920">
    <property type="match status" value="1"/>
</dbReference>
<dbReference type="Gene3D" id="3.30.160.60">
    <property type="entry name" value="Classic Zinc Finger"/>
    <property type="match status" value="1"/>
</dbReference>
<evidence type="ECO:0000256" key="4">
    <source>
        <dbReference type="PROSITE-ProRule" id="PRU00024"/>
    </source>
</evidence>
<dbReference type="PRINTS" id="PR01407">
    <property type="entry name" value="BUTYPHLNCDUF"/>
</dbReference>
<proteinExistence type="predicted"/>
<name>A0A9Q1DFL8_CONCO</name>
<dbReference type="SMART" id="SM00449">
    <property type="entry name" value="SPRY"/>
    <property type="match status" value="1"/>
</dbReference>
<keyword evidence="1" id="KW-0479">Metal-binding</keyword>
<evidence type="ECO:0000259" key="5">
    <source>
        <dbReference type="PROSITE" id="PS50089"/>
    </source>
</evidence>
<dbReference type="InterPro" id="IPR013083">
    <property type="entry name" value="Znf_RING/FYVE/PHD"/>
</dbReference>
<feature type="domain" description="RING-type" evidence="5">
    <location>
        <begin position="15"/>
        <end position="54"/>
    </location>
</feature>
<dbReference type="SUPFAM" id="SSF57845">
    <property type="entry name" value="B-box zinc-binding domain"/>
    <property type="match status" value="1"/>
</dbReference>
<feature type="domain" description="B30.2/SPRY" evidence="7">
    <location>
        <begin position="174"/>
        <end position="369"/>
    </location>
</feature>
<dbReference type="PROSITE" id="PS50089">
    <property type="entry name" value="ZF_RING_2"/>
    <property type="match status" value="1"/>
</dbReference>
<dbReference type="InterPro" id="IPR003877">
    <property type="entry name" value="SPRY_dom"/>
</dbReference>
<dbReference type="OrthoDB" id="6270329at2759"/>
<gene>
    <name evidence="8" type="ORF">COCON_G00113510</name>
</gene>
<dbReference type="InterPro" id="IPR017907">
    <property type="entry name" value="Znf_RING_CS"/>
</dbReference>
<dbReference type="SUPFAM" id="SSF57850">
    <property type="entry name" value="RING/U-box"/>
    <property type="match status" value="1"/>
</dbReference>
<dbReference type="PROSITE" id="PS50119">
    <property type="entry name" value="ZF_BBOX"/>
    <property type="match status" value="1"/>
</dbReference>
<dbReference type="InterPro" id="IPR043136">
    <property type="entry name" value="B30.2/SPRY_sf"/>
</dbReference>
<dbReference type="Gene3D" id="4.10.830.40">
    <property type="match status" value="1"/>
</dbReference>
<reference evidence="8" key="1">
    <citation type="journal article" date="2023" name="Science">
        <title>Genome structures resolve the early diversification of teleost fishes.</title>
        <authorList>
            <person name="Parey E."/>
            <person name="Louis A."/>
            <person name="Montfort J."/>
            <person name="Bouchez O."/>
            <person name="Roques C."/>
            <person name="Iampietro C."/>
            <person name="Lluch J."/>
            <person name="Castinel A."/>
            <person name="Donnadieu C."/>
            <person name="Desvignes T."/>
            <person name="Floi Bucao C."/>
            <person name="Jouanno E."/>
            <person name="Wen M."/>
            <person name="Mejri S."/>
            <person name="Dirks R."/>
            <person name="Jansen H."/>
            <person name="Henkel C."/>
            <person name="Chen W.J."/>
            <person name="Zahm M."/>
            <person name="Cabau C."/>
            <person name="Klopp C."/>
            <person name="Thompson A.W."/>
            <person name="Robinson-Rechavi M."/>
            <person name="Braasch I."/>
            <person name="Lecointre G."/>
            <person name="Bobe J."/>
            <person name="Postlethwait J.H."/>
            <person name="Berthelot C."/>
            <person name="Roest Crollius H."/>
            <person name="Guiguen Y."/>
        </authorList>
    </citation>
    <scope>NUCLEOTIDE SEQUENCE</scope>
    <source>
        <strain evidence="8">Concon-B</strain>
    </source>
</reference>
<evidence type="ECO:0000256" key="1">
    <source>
        <dbReference type="ARBA" id="ARBA00022723"/>
    </source>
</evidence>
<dbReference type="Proteomes" id="UP001152803">
    <property type="component" value="Unassembled WGS sequence"/>
</dbReference>
<dbReference type="Pfam" id="PF00643">
    <property type="entry name" value="zf-B_box"/>
    <property type="match status" value="1"/>
</dbReference>
<dbReference type="GO" id="GO:0008270">
    <property type="term" value="F:zinc ion binding"/>
    <property type="evidence" value="ECO:0007669"/>
    <property type="project" value="UniProtKB-KW"/>
</dbReference>
<evidence type="ECO:0000259" key="7">
    <source>
        <dbReference type="PROSITE" id="PS50188"/>
    </source>
</evidence>
<dbReference type="InterPro" id="IPR000315">
    <property type="entry name" value="Znf_B-box"/>
</dbReference>
<dbReference type="InterPro" id="IPR027370">
    <property type="entry name" value="Znf-RING_euk"/>
</dbReference>
<accession>A0A9Q1DFL8</accession>
<dbReference type="InterPro" id="IPR003879">
    <property type="entry name" value="Butyrophylin_SPRY"/>
</dbReference>
<evidence type="ECO:0000259" key="6">
    <source>
        <dbReference type="PROSITE" id="PS50119"/>
    </source>
</evidence>
<evidence type="ECO:0000256" key="2">
    <source>
        <dbReference type="ARBA" id="ARBA00022771"/>
    </source>
</evidence>
<dbReference type="InterPro" id="IPR001870">
    <property type="entry name" value="B30.2/SPRY"/>
</dbReference>
<organism evidence="8 9">
    <name type="scientific">Conger conger</name>
    <name type="common">Conger eel</name>
    <name type="synonym">Muraena conger</name>
    <dbReference type="NCBI Taxonomy" id="82655"/>
    <lineage>
        <taxon>Eukaryota</taxon>
        <taxon>Metazoa</taxon>
        <taxon>Chordata</taxon>
        <taxon>Craniata</taxon>
        <taxon>Vertebrata</taxon>
        <taxon>Euteleostomi</taxon>
        <taxon>Actinopterygii</taxon>
        <taxon>Neopterygii</taxon>
        <taxon>Teleostei</taxon>
        <taxon>Anguilliformes</taxon>
        <taxon>Congridae</taxon>
        <taxon>Conger</taxon>
    </lineage>
</organism>
<keyword evidence="2 4" id="KW-0863">Zinc-finger</keyword>
<dbReference type="InterPro" id="IPR001841">
    <property type="entry name" value="Znf_RING"/>
</dbReference>
<dbReference type="SMART" id="SM00184">
    <property type="entry name" value="RING"/>
    <property type="match status" value="1"/>
</dbReference>
<dbReference type="InterPro" id="IPR013320">
    <property type="entry name" value="ConA-like_dom_sf"/>
</dbReference>